<name>A0ABQ5AZ93_9ASTR</name>
<dbReference type="PANTHER" id="PTHR46148:SF59">
    <property type="entry name" value="NUCLEOTIDYLTRANSFERASE, RIBONUCLEASE H"/>
    <property type="match status" value="1"/>
</dbReference>
<comment type="caution">
    <text evidence="3">The sequence shown here is derived from an EMBL/GenBank/DDBJ whole genome shotgun (WGS) entry which is preliminary data.</text>
</comment>
<feature type="region of interest" description="Disordered" evidence="1">
    <location>
        <begin position="73"/>
        <end position="96"/>
    </location>
</feature>
<feature type="compositionally biased region" description="Polar residues" evidence="1">
    <location>
        <begin position="75"/>
        <end position="84"/>
    </location>
</feature>
<evidence type="ECO:0000259" key="2">
    <source>
        <dbReference type="Pfam" id="PF24626"/>
    </source>
</evidence>
<feature type="domain" description="Tf2-1-like SH3-like" evidence="2">
    <location>
        <begin position="150"/>
        <end position="199"/>
    </location>
</feature>
<dbReference type="EMBL" id="BQNB010012793">
    <property type="protein sequence ID" value="GJT07965.1"/>
    <property type="molecule type" value="Genomic_DNA"/>
</dbReference>
<dbReference type="PANTHER" id="PTHR46148">
    <property type="entry name" value="CHROMO DOMAIN-CONTAINING PROTEIN"/>
    <property type="match status" value="1"/>
</dbReference>
<organism evidence="3 4">
    <name type="scientific">Tanacetum coccineum</name>
    <dbReference type="NCBI Taxonomy" id="301880"/>
    <lineage>
        <taxon>Eukaryota</taxon>
        <taxon>Viridiplantae</taxon>
        <taxon>Streptophyta</taxon>
        <taxon>Embryophyta</taxon>
        <taxon>Tracheophyta</taxon>
        <taxon>Spermatophyta</taxon>
        <taxon>Magnoliopsida</taxon>
        <taxon>eudicotyledons</taxon>
        <taxon>Gunneridae</taxon>
        <taxon>Pentapetalae</taxon>
        <taxon>asterids</taxon>
        <taxon>campanulids</taxon>
        <taxon>Asterales</taxon>
        <taxon>Asteraceae</taxon>
        <taxon>Asteroideae</taxon>
        <taxon>Anthemideae</taxon>
        <taxon>Anthemidinae</taxon>
        <taxon>Tanacetum</taxon>
    </lineage>
</organism>
<gene>
    <name evidence="3" type="ORF">Tco_0842427</name>
</gene>
<protein>
    <recommendedName>
        <fullName evidence="2">Tf2-1-like SH3-like domain-containing protein</fullName>
    </recommendedName>
</protein>
<dbReference type="Proteomes" id="UP001151760">
    <property type="component" value="Unassembled WGS sequence"/>
</dbReference>
<reference evidence="3" key="1">
    <citation type="journal article" date="2022" name="Int. J. Mol. Sci.">
        <title>Draft Genome of Tanacetum Coccineum: Genomic Comparison of Closely Related Tanacetum-Family Plants.</title>
        <authorList>
            <person name="Yamashiro T."/>
            <person name="Shiraishi A."/>
            <person name="Nakayama K."/>
            <person name="Satake H."/>
        </authorList>
    </citation>
    <scope>NUCLEOTIDE SEQUENCE</scope>
</reference>
<keyword evidence="4" id="KW-1185">Reference proteome</keyword>
<evidence type="ECO:0000256" key="1">
    <source>
        <dbReference type="SAM" id="MobiDB-lite"/>
    </source>
</evidence>
<reference evidence="3" key="2">
    <citation type="submission" date="2022-01" db="EMBL/GenBank/DDBJ databases">
        <authorList>
            <person name="Yamashiro T."/>
            <person name="Shiraishi A."/>
            <person name="Satake H."/>
            <person name="Nakayama K."/>
        </authorList>
    </citation>
    <scope>NUCLEOTIDE SEQUENCE</scope>
</reference>
<dbReference type="Pfam" id="PF24626">
    <property type="entry name" value="SH3_Tf2-1"/>
    <property type="match status" value="1"/>
</dbReference>
<accession>A0ABQ5AZ93</accession>
<evidence type="ECO:0000313" key="4">
    <source>
        <dbReference type="Proteomes" id="UP001151760"/>
    </source>
</evidence>
<proteinExistence type="predicted"/>
<dbReference type="InterPro" id="IPR056924">
    <property type="entry name" value="SH3_Tf2-1"/>
</dbReference>
<evidence type="ECO:0000313" key="3">
    <source>
        <dbReference type="EMBL" id="GJT07965.1"/>
    </source>
</evidence>
<sequence>MEILLEPTLNKLLVVLARFLYESNLCHLESKTIAYDATGNEERLVQQRIPSRDSFEFYPITCSIKLDNGEPGFSCRSSAPSPEQSRFPRPHAQPTNRSCKKKMLKEIFRKLQDLVHREIIQETTEKIIQIRQCLQAARDQQRSYANGIFRFGKRGKLNPRYIGPFKFLERIGPVAYRLELPEELSSIHNTFHISNLKKCLSDESLVIPIKELQLDDKLNFVEEPVEVMDREIKQLKAKSVFHNQE</sequence>